<keyword evidence="3" id="KW-0274">FAD</keyword>
<dbReference type="InterPro" id="IPR023753">
    <property type="entry name" value="FAD/NAD-binding_dom"/>
</dbReference>
<evidence type="ECO:0000259" key="6">
    <source>
        <dbReference type="Pfam" id="PF14759"/>
    </source>
</evidence>
<accession>A0A5M3WTW1</accession>
<evidence type="ECO:0000256" key="4">
    <source>
        <dbReference type="ARBA" id="ARBA00023002"/>
    </source>
</evidence>
<proteinExistence type="predicted"/>
<comment type="cofactor">
    <cofactor evidence="1">
        <name>FAD</name>
        <dbReference type="ChEBI" id="CHEBI:57692"/>
    </cofactor>
</comment>
<dbReference type="InterPro" id="IPR016156">
    <property type="entry name" value="FAD/NAD-linked_Rdtase_dimer_sf"/>
</dbReference>
<reference evidence="7 8" key="1">
    <citation type="submission" date="2019-10" db="EMBL/GenBank/DDBJ databases">
        <title>Whole genome shotgun sequence of Acrocarpospora macrocephala NBRC 16266.</title>
        <authorList>
            <person name="Ichikawa N."/>
            <person name="Kimura A."/>
            <person name="Kitahashi Y."/>
            <person name="Komaki H."/>
            <person name="Oguchi A."/>
        </authorList>
    </citation>
    <scope>NUCLEOTIDE SEQUENCE [LARGE SCALE GENOMIC DNA]</scope>
    <source>
        <strain evidence="7 8">NBRC 16266</strain>
    </source>
</reference>
<protein>
    <submittedName>
        <fullName evidence="7">Pyridine nucleotide-disulfide oxidoreductase</fullName>
    </submittedName>
</protein>
<keyword evidence="8" id="KW-1185">Reference proteome</keyword>
<dbReference type="Pfam" id="PF14759">
    <property type="entry name" value="Reductase_C"/>
    <property type="match status" value="1"/>
</dbReference>
<evidence type="ECO:0000313" key="7">
    <source>
        <dbReference type="EMBL" id="GES10701.1"/>
    </source>
</evidence>
<dbReference type="PANTHER" id="PTHR43557">
    <property type="entry name" value="APOPTOSIS-INDUCING FACTOR 1"/>
    <property type="match status" value="1"/>
</dbReference>
<dbReference type="Gene3D" id="3.50.50.60">
    <property type="entry name" value="FAD/NAD(P)-binding domain"/>
    <property type="match status" value="2"/>
</dbReference>
<dbReference type="SUPFAM" id="SSF51905">
    <property type="entry name" value="FAD/NAD(P)-binding domain"/>
    <property type="match status" value="2"/>
</dbReference>
<evidence type="ECO:0000313" key="8">
    <source>
        <dbReference type="Proteomes" id="UP000331127"/>
    </source>
</evidence>
<dbReference type="GO" id="GO:0005737">
    <property type="term" value="C:cytoplasm"/>
    <property type="evidence" value="ECO:0007669"/>
    <property type="project" value="TreeGrafter"/>
</dbReference>
<organism evidence="7 8">
    <name type="scientific">Acrocarpospora macrocephala</name>
    <dbReference type="NCBI Taxonomy" id="150177"/>
    <lineage>
        <taxon>Bacteria</taxon>
        <taxon>Bacillati</taxon>
        <taxon>Actinomycetota</taxon>
        <taxon>Actinomycetes</taxon>
        <taxon>Streptosporangiales</taxon>
        <taxon>Streptosporangiaceae</taxon>
        <taxon>Acrocarpospora</taxon>
    </lineage>
</organism>
<dbReference type="SUPFAM" id="SSF55424">
    <property type="entry name" value="FAD/NAD-linked reductases, dimerisation (C-terminal) domain"/>
    <property type="match status" value="1"/>
</dbReference>
<gene>
    <name evidence="7" type="primary">hcaD</name>
    <name evidence="7" type="ORF">Amac_042980</name>
</gene>
<dbReference type="AlphaFoldDB" id="A0A5M3WTW1"/>
<dbReference type="Gene3D" id="3.30.390.30">
    <property type="match status" value="1"/>
</dbReference>
<evidence type="ECO:0000256" key="1">
    <source>
        <dbReference type="ARBA" id="ARBA00001974"/>
    </source>
</evidence>
<name>A0A5M3WTW1_9ACTN</name>
<dbReference type="PANTHER" id="PTHR43557:SF2">
    <property type="entry name" value="RIESKE DOMAIN-CONTAINING PROTEIN-RELATED"/>
    <property type="match status" value="1"/>
</dbReference>
<keyword evidence="4" id="KW-0560">Oxidoreductase</keyword>
<evidence type="ECO:0000256" key="2">
    <source>
        <dbReference type="ARBA" id="ARBA00022630"/>
    </source>
</evidence>
<dbReference type="InterPro" id="IPR036188">
    <property type="entry name" value="FAD/NAD-bd_sf"/>
</dbReference>
<evidence type="ECO:0000259" key="5">
    <source>
        <dbReference type="Pfam" id="PF07992"/>
    </source>
</evidence>
<keyword evidence="2" id="KW-0285">Flavoprotein</keyword>
<dbReference type="Proteomes" id="UP000331127">
    <property type="component" value="Unassembled WGS sequence"/>
</dbReference>
<dbReference type="RefSeq" id="WP_218041204.1">
    <property type="nucleotide sequence ID" value="NZ_BAAAHL010000037.1"/>
</dbReference>
<feature type="domain" description="FAD/NAD(P)-binding" evidence="5">
    <location>
        <begin position="4"/>
        <end position="297"/>
    </location>
</feature>
<sequence>MTGVLIVGGSIAGVRTAEGLRRLSYEGGITILEAGPDLPYDRPALSKQLLAAGESAESVMLRSQADLDKAGIELRRGCRAVGLDVEARTVRLADGALIDYSDLVIATGSAPRKLPAAHGVHYLRTLRDALDLRDAIEGPVRVVVVGAGFIGSEVAAAATARSASVTVVEPYAFPLGRVLGDLVGKRLARLHESKGVQLILGRSVREVGADGAGGRRVVLDDGTTLDCDVVVVGIGATPRTGWLAGSGLDVADGVGCDEFCHASAPHVFAAGDVARWPNALFAEVMRIEHWTNAVEQAGVVAWNIVHPDKPRAYAPVPYVWSDQYGSRLQIVGRPRADDEVRIVLDDPADGSLVALYVRDRRLAGAFALNAPSQTLQLRRALAARAPLDEIMATIGVEY</sequence>
<dbReference type="Pfam" id="PF07992">
    <property type="entry name" value="Pyr_redox_2"/>
    <property type="match status" value="1"/>
</dbReference>
<dbReference type="EMBL" id="BLAE01000023">
    <property type="protein sequence ID" value="GES10701.1"/>
    <property type="molecule type" value="Genomic_DNA"/>
</dbReference>
<evidence type="ECO:0000256" key="3">
    <source>
        <dbReference type="ARBA" id="ARBA00022827"/>
    </source>
</evidence>
<comment type="caution">
    <text evidence="7">The sequence shown here is derived from an EMBL/GenBank/DDBJ whole genome shotgun (WGS) entry which is preliminary data.</text>
</comment>
<dbReference type="InterPro" id="IPR050446">
    <property type="entry name" value="FAD-oxidoreductase/Apoptosis"/>
</dbReference>
<feature type="domain" description="Reductase C-terminal" evidence="6">
    <location>
        <begin position="318"/>
        <end position="389"/>
    </location>
</feature>
<dbReference type="GO" id="GO:0016651">
    <property type="term" value="F:oxidoreductase activity, acting on NAD(P)H"/>
    <property type="evidence" value="ECO:0007669"/>
    <property type="project" value="TreeGrafter"/>
</dbReference>
<dbReference type="PRINTS" id="PR00368">
    <property type="entry name" value="FADPNR"/>
</dbReference>
<dbReference type="PRINTS" id="PR00469">
    <property type="entry name" value="PNDRDTASEII"/>
</dbReference>
<dbReference type="InterPro" id="IPR028202">
    <property type="entry name" value="Reductase_C"/>
</dbReference>